<dbReference type="InterPro" id="IPR049712">
    <property type="entry name" value="Poly_export"/>
</dbReference>
<dbReference type="PANTHER" id="PTHR33619">
    <property type="entry name" value="POLYSACCHARIDE EXPORT PROTEIN GFCE-RELATED"/>
    <property type="match status" value="1"/>
</dbReference>
<feature type="domain" description="SLBB" evidence="16">
    <location>
        <begin position="151"/>
        <end position="229"/>
    </location>
</feature>
<evidence type="ECO:0000256" key="12">
    <source>
        <dbReference type="ARBA" id="ARBA00023139"/>
    </source>
</evidence>
<proteinExistence type="inferred from homology"/>
<evidence type="ECO:0000256" key="9">
    <source>
        <dbReference type="ARBA" id="ARBA00023065"/>
    </source>
</evidence>
<feature type="domain" description="SLBB" evidence="16">
    <location>
        <begin position="237"/>
        <end position="319"/>
    </location>
</feature>
<dbReference type="InterPro" id="IPR003715">
    <property type="entry name" value="Poly_export_N"/>
</dbReference>
<dbReference type="AlphaFoldDB" id="A0AAQ0FHG7"/>
<dbReference type="GO" id="GO:0015159">
    <property type="term" value="F:polysaccharide transmembrane transporter activity"/>
    <property type="evidence" value="ECO:0007669"/>
    <property type="project" value="InterPro"/>
</dbReference>
<dbReference type="PANTHER" id="PTHR33619:SF3">
    <property type="entry name" value="POLYSACCHARIDE EXPORT PROTEIN GFCE-RELATED"/>
    <property type="match status" value="1"/>
</dbReference>
<keyword evidence="10" id="KW-0626">Porin</keyword>
<dbReference type="Gene3D" id="3.10.560.10">
    <property type="entry name" value="Outer membrane lipoprotein wza domain like"/>
    <property type="match status" value="2"/>
</dbReference>
<evidence type="ECO:0000256" key="8">
    <source>
        <dbReference type="ARBA" id="ARBA00023047"/>
    </source>
</evidence>
<keyword evidence="4" id="KW-1134">Transmembrane beta strand</keyword>
<evidence type="ECO:0000313" key="18">
    <source>
        <dbReference type="Proteomes" id="UP000248899"/>
    </source>
</evidence>
<evidence type="ECO:0000259" key="16">
    <source>
        <dbReference type="Pfam" id="PF22461"/>
    </source>
</evidence>
<comment type="caution">
    <text evidence="17">The sequence shown here is derived from an EMBL/GenBank/DDBJ whole genome shotgun (WGS) entry which is preliminary data.</text>
</comment>
<keyword evidence="7" id="KW-0732">Signal</keyword>
<keyword evidence="3" id="KW-0813">Transport</keyword>
<keyword evidence="12" id="KW-0564">Palmitate</keyword>
<dbReference type="EMBL" id="QLUZ01000001">
    <property type="protein sequence ID" value="RAQ16206.1"/>
    <property type="molecule type" value="Genomic_DNA"/>
</dbReference>
<evidence type="ECO:0000256" key="6">
    <source>
        <dbReference type="ARBA" id="ARBA00022692"/>
    </source>
</evidence>
<evidence type="ECO:0000256" key="3">
    <source>
        <dbReference type="ARBA" id="ARBA00022448"/>
    </source>
</evidence>
<dbReference type="GO" id="GO:0009279">
    <property type="term" value="C:cell outer membrane"/>
    <property type="evidence" value="ECO:0007669"/>
    <property type="project" value="UniProtKB-SubCell"/>
</dbReference>
<dbReference type="Pfam" id="PF22461">
    <property type="entry name" value="SLBB_2"/>
    <property type="match status" value="2"/>
</dbReference>
<gene>
    <name evidence="17" type="ORF">DPR02_00165</name>
</gene>
<keyword evidence="9" id="KW-0406">Ion transport</keyword>
<keyword evidence="8" id="KW-0625">Polysaccharide transport</keyword>
<dbReference type="GO" id="GO:0006811">
    <property type="term" value="P:monoatomic ion transport"/>
    <property type="evidence" value="ECO:0007669"/>
    <property type="project" value="UniProtKB-KW"/>
</dbReference>
<evidence type="ECO:0000256" key="11">
    <source>
        <dbReference type="ARBA" id="ARBA00023136"/>
    </source>
</evidence>
<reference evidence="17 18" key="1">
    <citation type="submission" date="2018-06" db="EMBL/GenBank/DDBJ databases">
        <title>Towards the identification of Burkholderia cepacia strain which caused fatal septicemia.</title>
        <authorList>
            <person name="Bui L.A.T."/>
            <person name="Zakharova I.B."/>
            <person name="Shpak I.M."/>
            <person name="Teteryatnikova N."/>
            <person name="Ustinov D.V."/>
            <person name="Kuzyutina Y.A."/>
            <person name="Nguyen H.N."/>
            <person name="Antonov A.S."/>
            <person name="Avdyusheva E.F."/>
            <person name="Victorov D.V."/>
        </authorList>
    </citation>
    <scope>NUCLEOTIDE SEQUENCE [LARGE SCALE GENOMIC DNA]</scope>
    <source>
        <strain evidence="17 18">PT02</strain>
    </source>
</reference>
<evidence type="ECO:0000256" key="7">
    <source>
        <dbReference type="ARBA" id="ARBA00022729"/>
    </source>
</evidence>
<feature type="domain" description="Polysaccharide export protein N-terminal" evidence="15">
    <location>
        <begin position="56"/>
        <end position="145"/>
    </location>
</feature>
<evidence type="ECO:0000313" key="17">
    <source>
        <dbReference type="EMBL" id="RAQ16206.1"/>
    </source>
</evidence>
<evidence type="ECO:0000259" key="15">
    <source>
        <dbReference type="Pfam" id="PF02563"/>
    </source>
</evidence>
<sequence length="349" mass="37182">MSETAALPVSNGAAGEPAVEMPVSITNIDLELIRQLRQEAAAESVERNRSLFEGAEPYRLGVGDVLQITVWDHPELVTALGTQPQGAAARDADPAQGFVVGVDGNIQFPYVGSVQAAGRNVEEVRRSLYTKLSSAFVNPQLTVRVASYRAKRVYVDGEVHRPGAQPINDIPMTLYEAVSRAGGFTAAADQSRIKLVRGASTYPLDLSSMLAHGENPSGILLKGGDILRVVAREENGAFVMGEVNKPVTAVPLRNGTLSLSEALSQAGSVNATTADAAQVYVIRKSGEEAPRVFHLDVRSPVSMLLANQFELRPKDVVYVDSNGLVRFSRVLSLLLPAINAGLTGAIVTK</sequence>
<keyword evidence="14" id="KW-0449">Lipoprotein</keyword>
<evidence type="ECO:0000256" key="5">
    <source>
        <dbReference type="ARBA" id="ARBA00022597"/>
    </source>
</evidence>
<keyword evidence="6" id="KW-0812">Transmembrane</keyword>
<keyword evidence="11" id="KW-0472">Membrane</keyword>
<evidence type="ECO:0000256" key="4">
    <source>
        <dbReference type="ARBA" id="ARBA00022452"/>
    </source>
</evidence>
<evidence type="ECO:0000256" key="10">
    <source>
        <dbReference type="ARBA" id="ARBA00023114"/>
    </source>
</evidence>
<protein>
    <submittedName>
        <fullName evidence="17">Sugar ABC transporter substrate-binding protein</fullName>
    </submittedName>
</protein>
<dbReference type="GO" id="GO:0046930">
    <property type="term" value="C:pore complex"/>
    <property type="evidence" value="ECO:0007669"/>
    <property type="project" value="UniProtKB-KW"/>
</dbReference>
<dbReference type="Gene3D" id="3.30.1950.10">
    <property type="entry name" value="wza like domain"/>
    <property type="match status" value="1"/>
</dbReference>
<evidence type="ECO:0000256" key="1">
    <source>
        <dbReference type="ARBA" id="ARBA00004571"/>
    </source>
</evidence>
<evidence type="ECO:0000256" key="14">
    <source>
        <dbReference type="ARBA" id="ARBA00023288"/>
    </source>
</evidence>
<dbReference type="GO" id="GO:0015288">
    <property type="term" value="F:porin activity"/>
    <property type="evidence" value="ECO:0007669"/>
    <property type="project" value="UniProtKB-KW"/>
</dbReference>
<name>A0AAQ0FHG7_BURCE</name>
<comment type="similarity">
    <text evidence="2">Belongs to the BexD/CtrA/VexA family.</text>
</comment>
<accession>A0AAQ0FHG7</accession>
<dbReference type="Pfam" id="PF02563">
    <property type="entry name" value="Poly_export"/>
    <property type="match status" value="1"/>
</dbReference>
<keyword evidence="5" id="KW-0762">Sugar transport</keyword>
<dbReference type="Proteomes" id="UP000248899">
    <property type="component" value="Unassembled WGS sequence"/>
</dbReference>
<keyword evidence="13" id="KW-0998">Cell outer membrane</keyword>
<organism evidence="17 18">
    <name type="scientific">Burkholderia cepacia</name>
    <name type="common">Pseudomonas cepacia</name>
    <dbReference type="NCBI Taxonomy" id="292"/>
    <lineage>
        <taxon>Bacteria</taxon>
        <taxon>Pseudomonadati</taxon>
        <taxon>Pseudomonadota</taxon>
        <taxon>Betaproteobacteria</taxon>
        <taxon>Burkholderiales</taxon>
        <taxon>Burkholderiaceae</taxon>
        <taxon>Burkholderia</taxon>
        <taxon>Burkholderia cepacia complex</taxon>
    </lineage>
</organism>
<dbReference type="InterPro" id="IPR054765">
    <property type="entry name" value="SLBB_dom"/>
</dbReference>
<evidence type="ECO:0000256" key="2">
    <source>
        <dbReference type="ARBA" id="ARBA00009450"/>
    </source>
</evidence>
<evidence type="ECO:0000256" key="13">
    <source>
        <dbReference type="ARBA" id="ARBA00023237"/>
    </source>
</evidence>
<comment type="subcellular location">
    <subcellularLocation>
        <location evidence="1">Cell outer membrane</location>
        <topology evidence="1">Multi-pass membrane protein</topology>
    </subcellularLocation>
</comment>